<organism evidence="2">
    <name type="scientific">Pectinophora gossypiella</name>
    <name type="common">Cotton pink bollworm</name>
    <name type="synonym">Depressaria gossypiella</name>
    <dbReference type="NCBI Taxonomy" id="13191"/>
    <lineage>
        <taxon>Eukaryota</taxon>
        <taxon>Metazoa</taxon>
        <taxon>Ecdysozoa</taxon>
        <taxon>Arthropoda</taxon>
        <taxon>Hexapoda</taxon>
        <taxon>Insecta</taxon>
        <taxon>Pterygota</taxon>
        <taxon>Neoptera</taxon>
        <taxon>Endopterygota</taxon>
        <taxon>Lepidoptera</taxon>
        <taxon>Glossata</taxon>
        <taxon>Ditrysia</taxon>
        <taxon>Gelechioidea</taxon>
        <taxon>Gelechiidae</taxon>
        <taxon>Apatetrinae</taxon>
        <taxon>Pectinophora</taxon>
    </lineage>
</organism>
<evidence type="ECO:0000313" key="2">
    <source>
        <dbReference type="EMBL" id="JAT83279.1"/>
    </source>
</evidence>
<dbReference type="AlphaFoldDB" id="A0A1E1W8J3"/>
<protein>
    <submittedName>
        <fullName evidence="2">Uncharacterized protein</fullName>
    </submittedName>
</protein>
<reference evidence="2" key="1">
    <citation type="submission" date="2015-09" db="EMBL/GenBank/DDBJ databases">
        <title>De novo assembly of Pectinophora gossypiella (Pink Bollworm) gut transcriptome.</title>
        <authorList>
            <person name="Tassone E.E."/>
        </authorList>
    </citation>
    <scope>NUCLEOTIDE SEQUENCE</scope>
</reference>
<sequence>GARDILVEVLCSTLPSITSTVAHSALDRDFDSHIVAPKPMSVFIQAKSPKNKFTYKSTFIQDTIENASEIWINKPKARKGLKRALNIEETPFICTPKLGRTKNIFNLDESSESTPPKRARLDLSGTPKTPRGNALRVSANISRQMAELLDMPEVQSPDMKLYERRGAETPHSILKIRADGLRDAASP</sequence>
<dbReference type="EMBL" id="GDQN01007775">
    <property type="protein sequence ID" value="JAT83279.1"/>
    <property type="molecule type" value="Transcribed_RNA"/>
</dbReference>
<gene>
    <name evidence="2" type="ORF">g.13839</name>
</gene>
<name>A0A1E1W8J3_PECGO</name>
<feature type="non-terminal residue" evidence="2">
    <location>
        <position position="1"/>
    </location>
</feature>
<accession>A0A1E1W8J3</accession>
<feature type="non-terminal residue" evidence="2">
    <location>
        <position position="187"/>
    </location>
</feature>
<dbReference type="OrthoDB" id="6513151at2759"/>
<proteinExistence type="predicted"/>
<evidence type="ECO:0000256" key="1">
    <source>
        <dbReference type="SAM" id="MobiDB-lite"/>
    </source>
</evidence>
<feature type="region of interest" description="Disordered" evidence="1">
    <location>
        <begin position="108"/>
        <end position="133"/>
    </location>
</feature>